<comment type="caution">
    <text evidence="1">The sequence shown here is derived from an EMBL/GenBank/DDBJ whole genome shotgun (WGS) entry which is preliminary data.</text>
</comment>
<dbReference type="Gene3D" id="3.80.10.10">
    <property type="entry name" value="Ribonuclease Inhibitor"/>
    <property type="match status" value="2"/>
</dbReference>
<keyword evidence="2" id="KW-1185">Reference proteome</keyword>
<dbReference type="Pfam" id="PF13306">
    <property type="entry name" value="LRR_5"/>
    <property type="match status" value="3"/>
</dbReference>
<dbReference type="InterPro" id="IPR053139">
    <property type="entry name" value="Surface_bspA-like"/>
</dbReference>
<proteinExistence type="predicted"/>
<evidence type="ECO:0008006" key="3">
    <source>
        <dbReference type="Google" id="ProtNLM"/>
    </source>
</evidence>
<dbReference type="PANTHER" id="PTHR45661">
    <property type="entry name" value="SURFACE ANTIGEN"/>
    <property type="match status" value="1"/>
</dbReference>
<dbReference type="PANTHER" id="PTHR45661:SF3">
    <property type="entry name" value="IG-LIKE DOMAIN-CONTAINING PROTEIN"/>
    <property type="match status" value="1"/>
</dbReference>
<evidence type="ECO:0000313" key="2">
    <source>
        <dbReference type="Proteomes" id="UP001470230"/>
    </source>
</evidence>
<dbReference type="InterPro" id="IPR032675">
    <property type="entry name" value="LRR_dom_sf"/>
</dbReference>
<protein>
    <recommendedName>
        <fullName evidence="3">Leucine-rich repeat domain-containing protein</fullName>
    </recommendedName>
</protein>
<dbReference type="InterPro" id="IPR026906">
    <property type="entry name" value="LRR_5"/>
</dbReference>
<reference evidence="1 2" key="1">
    <citation type="submission" date="2024-04" db="EMBL/GenBank/DDBJ databases">
        <title>Tritrichomonas musculus Genome.</title>
        <authorList>
            <person name="Alves-Ferreira E."/>
            <person name="Grigg M."/>
            <person name="Lorenzi H."/>
            <person name="Galac M."/>
        </authorList>
    </citation>
    <scope>NUCLEOTIDE SEQUENCE [LARGE SCALE GENOMIC DNA]</scope>
    <source>
        <strain evidence="1 2">EAF2021</strain>
    </source>
</reference>
<dbReference type="Proteomes" id="UP001470230">
    <property type="component" value="Unassembled WGS sequence"/>
</dbReference>
<evidence type="ECO:0000313" key="1">
    <source>
        <dbReference type="EMBL" id="KAK8892338.1"/>
    </source>
</evidence>
<sequence length="685" mass="78767">MINQGQFKLILNQHNFFIPSNCRSFQSIDQNIYESLIANHQYKVKSNVSMEIFQSFIDYLVNNKKPNIDISNASEFEKLSNEFDCMQSMINLFKNLNKKFSFSFMKTDQNQFNSKLKRKLEKIDKIVKSYHDVIQFIFNDNNSYPDIKSDYFNLVEEEFFRESTIPIIHLYSAQKVTGENGLLYILDEEKQEAGIAGINVYNENIVAPKSIIFNNKEFLITSVVERAFYRSKNIKKFFFSDDSELKLIGKHSFTASSLEYIKIPQKVTKIDEYAFCSLSDIQKIEFSQNCELKIIEKEAFSYSNLKEIIIPSHVTTIGKYAFAGSHLEKFDLEANSELHSIARSAFSTTLIKNLTLPSSINDLQDGFCVSTNDLTNITIIPCKEENIILYDNNVLIGKSNSKSDSFDVLHCSKRNIENVIIPSFIKRVAPFAFENCTVLQKVVFSEDSEFISIGIESFWNSSIKSIEFPSCPIEFKDGWCSGLRNLTEIKIQPSNKNFIYIDNKFLLGKSYVGSDNYDVLLFARRDIKEALIPSFVRKIGSFAFENCQYLKSVVFSNDSQLVLIGEHAFERSSIHEISIPSTVKRICDWAFGHCIKLEKVIFTYNSELLSIGKYAFFSCNLISLFLPPKLTIIGKSSFCCLNNFQIIEISGQTPIDKRAFFITKNQSNCLMFPNKIRIKPNLWQI</sequence>
<dbReference type="SUPFAM" id="SSF52058">
    <property type="entry name" value="L domain-like"/>
    <property type="match status" value="2"/>
</dbReference>
<gene>
    <name evidence="1" type="ORF">M9Y10_029564</name>
</gene>
<accession>A0ABR2KND1</accession>
<name>A0ABR2KND1_9EUKA</name>
<dbReference type="EMBL" id="JAPFFF010000004">
    <property type="protein sequence ID" value="KAK8892338.1"/>
    <property type="molecule type" value="Genomic_DNA"/>
</dbReference>
<organism evidence="1 2">
    <name type="scientific">Tritrichomonas musculus</name>
    <dbReference type="NCBI Taxonomy" id="1915356"/>
    <lineage>
        <taxon>Eukaryota</taxon>
        <taxon>Metamonada</taxon>
        <taxon>Parabasalia</taxon>
        <taxon>Tritrichomonadida</taxon>
        <taxon>Tritrichomonadidae</taxon>
        <taxon>Tritrichomonas</taxon>
    </lineage>
</organism>